<evidence type="ECO:0000313" key="1">
    <source>
        <dbReference type="EnsemblMetazoa" id="AMEM000127-PA"/>
    </source>
</evidence>
<dbReference type="AlphaFoldDB" id="A0A182ULW9"/>
<proteinExistence type="predicted"/>
<sequence length="103" mass="11320">MLEGNMRLIPARHLHIININTLDRIAPIMSHRTIRKTVVKIATQKQLLTATQIKAVLTLYTTPRGPVQEVMVVGQVLKDPPILLVAGITLVAEQRAPAVVAMV</sequence>
<name>A0A182ULW9_ANOME</name>
<reference evidence="1" key="1">
    <citation type="submission" date="2020-05" db="UniProtKB">
        <authorList>
            <consortium name="EnsemblMetazoa"/>
        </authorList>
    </citation>
    <scope>IDENTIFICATION</scope>
    <source>
        <strain evidence="1">MAF</strain>
    </source>
</reference>
<dbReference type="Proteomes" id="UP000075903">
    <property type="component" value="Unassembled WGS sequence"/>
</dbReference>
<dbReference type="VEuPathDB" id="VectorBase:AMEM000127"/>
<dbReference type="EnsemblMetazoa" id="AMEM000127-RA">
    <property type="protein sequence ID" value="AMEM000127-PA"/>
    <property type="gene ID" value="AMEM000127"/>
</dbReference>
<evidence type="ECO:0000313" key="2">
    <source>
        <dbReference type="Proteomes" id="UP000075903"/>
    </source>
</evidence>
<organism evidence="1 2">
    <name type="scientific">Anopheles merus</name>
    <name type="common">Mosquito</name>
    <dbReference type="NCBI Taxonomy" id="30066"/>
    <lineage>
        <taxon>Eukaryota</taxon>
        <taxon>Metazoa</taxon>
        <taxon>Ecdysozoa</taxon>
        <taxon>Arthropoda</taxon>
        <taxon>Hexapoda</taxon>
        <taxon>Insecta</taxon>
        <taxon>Pterygota</taxon>
        <taxon>Neoptera</taxon>
        <taxon>Endopterygota</taxon>
        <taxon>Diptera</taxon>
        <taxon>Nematocera</taxon>
        <taxon>Culicoidea</taxon>
        <taxon>Culicidae</taxon>
        <taxon>Anophelinae</taxon>
        <taxon>Anopheles</taxon>
    </lineage>
</organism>
<accession>A0A182ULW9</accession>
<protein>
    <submittedName>
        <fullName evidence="1">Uncharacterized protein</fullName>
    </submittedName>
</protein>
<keyword evidence="2" id="KW-1185">Reference proteome</keyword>